<dbReference type="Proteomes" id="UP001497644">
    <property type="component" value="Chromosome 11"/>
</dbReference>
<organism evidence="1 2">
    <name type="scientific">Lasius platythorax</name>
    <dbReference type="NCBI Taxonomy" id="488582"/>
    <lineage>
        <taxon>Eukaryota</taxon>
        <taxon>Metazoa</taxon>
        <taxon>Ecdysozoa</taxon>
        <taxon>Arthropoda</taxon>
        <taxon>Hexapoda</taxon>
        <taxon>Insecta</taxon>
        <taxon>Pterygota</taxon>
        <taxon>Neoptera</taxon>
        <taxon>Endopterygota</taxon>
        <taxon>Hymenoptera</taxon>
        <taxon>Apocrita</taxon>
        <taxon>Aculeata</taxon>
        <taxon>Formicoidea</taxon>
        <taxon>Formicidae</taxon>
        <taxon>Formicinae</taxon>
        <taxon>Lasius</taxon>
        <taxon>Lasius</taxon>
    </lineage>
</organism>
<dbReference type="EMBL" id="OZ034834">
    <property type="protein sequence ID" value="CAL1675781.1"/>
    <property type="molecule type" value="Genomic_DNA"/>
</dbReference>
<protein>
    <submittedName>
        <fullName evidence="1">Uncharacterized protein</fullName>
    </submittedName>
</protein>
<gene>
    <name evidence="1" type="ORF">LPLAT_LOCUS2088</name>
</gene>
<name>A0AAV2N6S0_9HYME</name>
<evidence type="ECO:0000313" key="2">
    <source>
        <dbReference type="Proteomes" id="UP001497644"/>
    </source>
</evidence>
<sequence length="68" mass="7452">MGIALRLCEERIFPGGVTGDRFPRRENLMEKSEVSDTDAPAIRQAIHGSAFAFSFSRGEAREGEPGRA</sequence>
<reference evidence="1" key="1">
    <citation type="submission" date="2024-04" db="EMBL/GenBank/DDBJ databases">
        <authorList>
            <consortium name="Molecular Ecology Group"/>
        </authorList>
    </citation>
    <scope>NUCLEOTIDE SEQUENCE</scope>
</reference>
<keyword evidence="2" id="KW-1185">Reference proteome</keyword>
<proteinExistence type="predicted"/>
<dbReference type="AlphaFoldDB" id="A0AAV2N6S0"/>
<evidence type="ECO:0000313" key="1">
    <source>
        <dbReference type="EMBL" id="CAL1675781.1"/>
    </source>
</evidence>
<accession>A0AAV2N6S0</accession>